<comment type="caution">
    <text evidence="4">The sequence shown here is derived from an EMBL/GenBank/DDBJ whole genome shotgun (WGS) entry which is preliminary data.</text>
</comment>
<dbReference type="NCBIfam" id="TIGR00125">
    <property type="entry name" value="cyt_tran_rel"/>
    <property type="match status" value="1"/>
</dbReference>
<evidence type="ECO:0000259" key="3">
    <source>
        <dbReference type="Pfam" id="PF01467"/>
    </source>
</evidence>
<evidence type="ECO:0000313" key="4">
    <source>
        <dbReference type="EMBL" id="PIP60723.1"/>
    </source>
</evidence>
<evidence type="ECO:0000256" key="2">
    <source>
        <dbReference type="ARBA" id="ARBA00022695"/>
    </source>
</evidence>
<dbReference type="PANTHER" id="PTHR43793">
    <property type="entry name" value="FAD SYNTHASE"/>
    <property type="match status" value="1"/>
</dbReference>
<accession>A0A2H0BSS2</accession>
<dbReference type="AlphaFoldDB" id="A0A2H0BSS2"/>
<dbReference type="InterPro" id="IPR050385">
    <property type="entry name" value="Archaeal_FAD_synthase"/>
</dbReference>
<reference evidence="4 5" key="1">
    <citation type="submission" date="2017-09" db="EMBL/GenBank/DDBJ databases">
        <title>Depth-based differentiation of microbial function through sediment-hosted aquifers and enrichment of novel symbionts in the deep terrestrial subsurface.</title>
        <authorList>
            <person name="Probst A.J."/>
            <person name="Ladd B."/>
            <person name="Jarett J.K."/>
            <person name="Geller-Mcgrath D.E."/>
            <person name="Sieber C.M."/>
            <person name="Emerson J.B."/>
            <person name="Anantharaman K."/>
            <person name="Thomas B.C."/>
            <person name="Malmstrom R."/>
            <person name="Stieglmeier M."/>
            <person name="Klingl A."/>
            <person name="Woyke T."/>
            <person name="Ryan C.M."/>
            <person name="Banfield J.F."/>
        </authorList>
    </citation>
    <scope>NUCLEOTIDE SEQUENCE [LARGE SCALE GENOMIC DNA]</scope>
    <source>
        <strain evidence="4">CG22_combo_CG10-13_8_21_14_all_47_17</strain>
    </source>
</reference>
<organism evidence="4 5">
    <name type="scientific">Candidatus Uhrbacteria bacterium CG22_combo_CG10-13_8_21_14_all_47_17</name>
    <dbReference type="NCBI Taxonomy" id="1975041"/>
    <lineage>
        <taxon>Bacteria</taxon>
        <taxon>Candidatus Uhriibacteriota</taxon>
    </lineage>
</organism>
<dbReference type="InterPro" id="IPR014729">
    <property type="entry name" value="Rossmann-like_a/b/a_fold"/>
</dbReference>
<dbReference type="Proteomes" id="UP000231581">
    <property type="component" value="Unassembled WGS sequence"/>
</dbReference>
<keyword evidence="1" id="KW-0808">Transferase</keyword>
<name>A0A2H0BSS2_9BACT</name>
<feature type="domain" description="Cytidyltransferase-like" evidence="3">
    <location>
        <begin position="31"/>
        <end position="168"/>
    </location>
</feature>
<evidence type="ECO:0000313" key="5">
    <source>
        <dbReference type="Proteomes" id="UP000231581"/>
    </source>
</evidence>
<dbReference type="PANTHER" id="PTHR43793:SF1">
    <property type="entry name" value="FAD SYNTHASE"/>
    <property type="match status" value="1"/>
</dbReference>
<proteinExistence type="predicted"/>
<dbReference type="Gene3D" id="3.40.50.620">
    <property type="entry name" value="HUPs"/>
    <property type="match status" value="1"/>
</dbReference>
<dbReference type="SUPFAM" id="SSF52374">
    <property type="entry name" value="Nucleotidylyl transferase"/>
    <property type="match status" value="1"/>
</dbReference>
<dbReference type="EMBL" id="PCSZ01000038">
    <property type="protein sequence ID" value="PIP60723.1"/>
    <property type="molecule type" value="Genomic_DNA"/>
</dbReference>
<keyword evidence="2" id="KW-0548">Nucleotidyltransferase</keyword>
<protein>
    <recommendedName>
        <fullName evidence="3">Cytidyltransferase-like domain-containing protein</fullName>
    </recommendedName>
</protein>
<dbReference type="Pfam" id="PF01467">
    <property type="entry name" value="CTP_transf_like"/>
    <property type="match status" value="1"/>
</dbReference>
<dbReference type="InterPro" id="IPR004821">
    <property type="entry name" value="Cyt_trans-like"/>
</dbReference>
<dbReference type="GO" id="GO:0016779">
    <property type="term" value="F:nucleotidyltransferase activity"/>
    <property type="evidence" value="ECO:0007669"/>
    <property type="project" value="UniProtKB-KW"/>
</dbReference>
<sequence length="186" mass="21272">MYKTGKKIDSYEELQTIVESLRALGAKIVLTSGSYDLAHIGHARYLEKAKKVGDVLIVGIDSDKKIQQRKGPERPIVPEEERMEMVLHIRPVDFVILKKHDEPKWNLIKTIRPDVLIAVEDTYSTEELEALKEHCQEITVLERQATTSTSAKIRRMQITTAQKLEKILTPKILKALEETLSEIKND</sequence>
<gene>
    <name evidence="4" type="ORF">COX00_01695</name>
</gene>
<evidence type="ECO:0000256" key="1">
    <source>
        <dbReference type="ARBA" id="ARBA00022679"/>
    </source>
</evidence>